<protein>
    <submittedName>
        <fullName evidence="2">Uncharacterized protein</fullName>
    </submittedName>
</protein>
<dbReference type="InterPro" id="IPR036465">
    <property type="entry name" value="vWFA_dom_sf"/>
</dbReference>
<dbReference type="AlphaFoldDB" id="A0AAN7BY47"/>
<feature type="region of interest" description="Disordered" evidence="1">
    <location>
        <begin position="491"/>
        <end position="557"/>
    </location>
</feature>
<feature type="region of interest" description="Disordered" evidence="1">
    <location>
        <begin position="374"/>
        <end position="424"/>
    </location>
</feature>
<feature type="compositionally biased region" description="Polar residues" evidence="1">
    <location>
        <begin position="499"/>
        <end position="509"/>
    </location>
</feature>
<dbReference type="SUPFAM" id="SSF53300">
    <property type="entry name" value="vWA-like"/>
    <property type="match status" value="1"/>
</dbReference>
<comment type="caution">
    <text evidence="2">The sequence shown here is derived from an EMBL/GenBank/DDBJ whole genome shotgun (WGS) entry which is preliminary data.</text>
</comment>
<organism evidence="2 3">
    <name type="scientific">Podospora fimiseda</name>
    <dbReference type="NCBI Taxonomy" id="252190"/>
    <lineage>
        <taxon>Eukaryota</taxon>
        <taxon>Fungi</taxon>
        <taxon>Dikarya</taxon>
        <taxon>Ascomycota</taxon>
        <taxon>Pezizomycotina</taxon>
        <taxon>Sordariomycetes</taxon>
        <taxon>Sordariomycetidae</taxon>
        <taxon>Sordariales</taxon>
        <taxon>Podosporaceae</taxon>
        <taxon>Podospora</taxon>
    </lineage>
</organism>
<feature type="compositionally biased region" description="Low complexity" evidence="1">
    <location>
        <begin position="533"/>
        <end position="542"/>
    </location>
</feature>
<dbReference type="Proteomes" id="UP001301958">
    <property type="component" value="Unassembled WGS sequence"/>
</dbReference>
<accession>A0AAN7BY47</accession>
<sequence length="1047" mass="113547">MSIKTESQDSKSFISVTSPEHIRFRDAAISFAADISGSTHGPTLTAEKEFVRRISNLLSPAAQFQARVLPWDNSAHPIHSLTQVDLLRARSGTNPCVILASHAHKTALKESSLWFLMTDGLIDSQVRKKFASDVAVHGVHGISCVVVIFGNPAKGRASCDISVGIGVFAVVPNCAFLFCNEITWDLRVMQTKGTFNVLLKGNPHPTFDASTRWDTLPQVSVEDFSDILIPKPLQNLGANEMALQGSLVINMNDFFANRLAPEQVAQIFENPSNLDSLRMTSHSRGQSDQFRHWTSQQTIPLNNPVFKPRPDKSQKAELLFGELIDLVIRGNPPPASLQKRLRAAYRSNMKQFIDSFKKEVRASANRAKTITAFSRRSRSNIDHSTALSPPMSTSLSSDSSDSPPTQSARQKPKTHPTPLEPLDASAAPTSVLPVLPQIQTHFTSLEPLDAPLSKPTLLSQFPTLAQSPGPVGERRAKIVVLTNVPLQLHPQPSGAVGAPQSQNATLNSGPPSSPVVVWPSLPQPLEPLDAPRSKPASRSSAPLNSHREKSENAWGSWEKKTTDDSLRGLLYTTGFRATSGSFKGTCSLCNTSRITLAWLFCAPGIRGHRMPPAADPSSTSGLPLPGSHTRLDFPLAMGHFPEISRVLAQPPSVVASSLTPNVSQQQGQPTVPMLVCDPCSVFYSNDTTHNLRIIAALPMVSFAENRNAIYPVLNAAFEGRFAENALPQVFLSVLMLLDSQIKTSNASQPTASSEGKASSDKNFDVAGAVAAARASKTFREAVEWIACDLLDSTTMTWENSRYFSSPLSDVLTRLFNLLDTMGEGGGIDLERSLVVDSPSLLVRYPPQGFVVALKLASLIKISVDLRRRAAFRRLLYSICEEIEKLGKTNEDDTVLITAANLRSAVETVGELVGKQVQFSASNQVGLQEEKEPQSSVSMESLIKANLLSEEVRGTLSQAEEFKELEQLPWFGPALALFLHGLYWVSATNLGVLKLATESYGAVWGVGVVSKALEKPEEVTGDVVKEIVGAMTPPASHTMSTNTMSPDG</sequence>
<keyword evidence="3" id="KW-1185">Reference proteome</keyword>
<reference evidence="2" key="1">
    <citation type="journal article" date="2023" name="Mol. Phylogenet. Evol.">
        <title>Genome-scale phylogeny and comparative genomics of the fungal order Sordariales.</title>
        <authorList>
            <person name="Hensen N."/>
            <person name="Bonometti L."/>
            <person name="Westerberg I."/>
            <person name="Brannstrom I.O."/>
            <person name="Guillou S."/>
            <person name="Cros-Aarteil S."/>
            <person name="Calhoun S."/>
            <person name="Haridas S."/>
            <person name="Kuo A."/>
            <person name="Mondo S."/>
            <person name="Pangilinan J."/>
            <person name="Riley R."/>
            <person name="LaButti K."/>
            <person name="Andreopoulos B."/>
            <person name="Lipzen A."/>
            <person name="Chen C."/>
            <person name="Yan M."/>
            <person name="Daum C."/>
            <person name="Ng V."/>
            <person name="Clum A."/>
            <person name="Steindorff A."/>
            <person name="Ohm R.A."/>
            <person name="Martin F."/>
            <person name="Silar P."/>
            <person name="Natvig D.O."/>
            <person name="Lalanne C."/>
            <person name="Gautier V."/>
            <person name="Ament-Velasquez S.L."/>
            <person name="Kruys A."/>
            <person name="Hutchinson M.I."/>
            <person name="Powell A.J."/>
            <person name="Barry K."/>
            <person name="Miller A.N."/>
            <person name="Grigoriev I.V."/>
            <person name="Debuchy R."/>
            <person name="Gladieux P."/>
            <person name="Hiltunen Thoren M."/>
            <person name="Johannesson H."/>
        </authorList>
    </citation>
    <scope>NUCLEOTIDE SEQUENCE</scope>
    <source>
        <strain evidence="2">CBS 990.96</strain>
    </source>
</reference>
<dbReference type="EMBL" id="MU865291">
    <property type="protein sequence ID" value="KAK4231778.1"/>
    <property type="molecule type" value="Genomic_DNA"/>
</dbReference>
<evidence type="ECO:0000313" key="3">
    <source>
        <dbReference type="Proteomes" id="UP001301958"/>
    </source>
</evidence>
<reference evidence="2" key="2">
    <citation type="submission" date="2023-05" db="EMBL/GenBank/DDBJ databases">
        <authorList>
            <consortium name="Lawrence Berkeley National Laboratory"/>
            <person name="Steindorff A."/>
            <person name="Hensen N."/>
            <person name="Bonometti L."/>
            <person name="Westerberg I."/>
            <person name="Brannstrom I.O."/>
            <person name="Guillou S."/>
            <person name="Cros-Aarteil S."/>
            <person name="Calhoun S."/>
            <person name="Haridas S."/>
            <person name="Kuo A."/>
            <person name="Mondo S."/>
            <person name="Pangilinan J."/>
            <person name="Riley R."/>
            <person name="Labutti K."/>
            <person name="Andreopoulos B."/>
            <person name="Lipzen A."/>
            <person name="Chen C."/>
            <person name="Yanf M."/>
            <person name="Daum C."/>
            <person name="Ng V."/>
            <person name="Clum A."/>
            <person name="Ohm R."/>
            <person name="Martin F."/>
            <person name="Silar P."/>
            <person name="Natvig D."/>
            <person name="Lalanne C."/>
            <person name="Gautier V."/>
            <person name="Ament-Velasquez S.L."/>
            <person name="Kruys A."/>
            <person name="Hutchinson M.I."/>
            <person name="Powell A.J."/>
            <person name="Barry K."/>
            <person name="Miller A.N."/>
            <person name="Grigoriev I.V."/>
            <person name="Debuchy R."/>
            <person name="Gladieux P."/>
            <person name="Thoren M.H."/>
            <person name="Johannesson H."/>
        </authorList>
    </citation>
    <scope>NUCLEOTIDE SEQUENCE</scope>
    <source>
        <strain evidence="2">CBS 990.96</strain>
    </source>
</reference>
<feature type="compositionally biased region" description="Basic and acidic residues" evidence="1">
    <location>
        <begin position="545"/>
        <end position="557"/>
    </location>
</feature>
<feature type="compositionally biased region" description="Low complexity" evidence="1">
    <location>
        <begin position="384"/>
        <end position="408"/>
    </location>
</feature>
<name>A0AAN7BY47_9PEZI</name>
<evidence type="ECO:0000256" key="1">
    <source>
        <dbReference type="SAM" id="MobiDB-lite"/>
    </source>
</evidence>
<proteinExistence type="predicted"/>
<gene>
    <name evidence="2" type="ORF">QBC38DRAFT_465542</name>
</gene>
<evidence type="ECO:0000313" key="2">
    <source>
        <dbReference type="EMBL" id="KAK4231778.1"/>
    </source>
</evidence>